<dbReference type="PANTHER" id="PTHR12478:SF18">
    <property type="entry name" value="REGULATED IN DEVELOPMENT AND DNA DAMAGE RESPONSE 2"/>
    <property type="match status" value="1"/>
</dbReference>
<dbReference type="Proteomes" id="UP000319801">
    <property type="component" value="Unassembled WGS sequence"/>
</dbReference>
<dbReference type="InterPro" id="IPR012918">
    <property type="entry name" value="RTP801-like"/>
</dbReference>
<dbReference type="GO" id="GO:0009968">
    <property type="term" value="P:negative regulation of signal transduction"/>
    <property type="evidence" value="ECO:0007669"/>
    <property type="project" value="InterPro"/>
</dbReference>
<reference evidence="4 5" key="1">
    <citation type="journal article" date="2019" name="Genome Biol. Evol.">
        <title>Whole-Genome Sequencing of the Giant Devil Catfish, Bagarius yarrelli.</title>
        <authorList>
            <person name="Jiang W."/>
            <person name="Lv Y."/>
            <person name="Cheng L."/>
            <person name="Yang K."/>
            <person name="Chao B."/>
            <person name="Wang X."/>
            <person name="Li Y."/>
            <person name="Pan X."/>
            <person name="You X."/>
            <person name="Zhang Y."/>
            <person name="Yang J."/>
            <person name="Li J."/>
            <person name="Zhang X."/>
            <person name="Liu S."/>
            <person name="Sun C."/>
            <person name="Yang J."/>
            <person name="Shi Q."/>
        </authorList>
    </citation>
    <scope>NUCLEOTIDE SEQUENCE [LARGE SCALE GENOMIC DNA]</scope>
    <source>
        <strain evidence="4">JWS20170419001</strain>
        <tissue evidence="4">Muscle</tissue>
    </source>
</reference>
<organism evidence="4 5">
    <name type="scientific">Bagarius yarrelli</name>
    <name type="common">Goonch</name>
    <name type="synonym">Bagrus yarrelli</name>
    <dbReference type="NCBI Taxonomy" id="175774"/>
    <lineage>
        <taxon>Eukaryota</taxon>
        <taxon>Metazoa</taxon>
        <taxon>Chordata</taxon>
        <taxon>Craniata</taxon>
        <taxon>Vertebrata</taxon>
        <taxon>Euteleostomi</taxon>
        <taxon>Actinopterygii</taxon>
        <taxon>Neopterygii</taxon>
        <taxon>Teleostei</taxon>
        <taxon>Ostariophysi</taxon>
        <taxon>Siluriformes</taxon>
        <taxon>Sisoridae</taxon>
        <taxon>Sisorinae</taxon>
        <taxon>Bagarius</taxon>
    </lineage>
</organism>
<dbReference type="GO" id="GO:0005737">
    <property type="term" value="C:cytoplasm"/>
    <property type="evidence" value="ECO:0007669"/>
    <property type="project" value="UniProtKB-SubCell"/>
</dbReference>
<comment type="subcellular location">
    <subcellularLocation>
        <location evidence="1">Cytoplasm</location>
    </subcellularLocation>
</comment>
<dbReference type="InterPro" id="IPR038281">
    <property type="entry name" value="RTP801-like_C_sf"/>
</dbReference>
<evidence type="ECO:0000256" key="2">
    <source>
        <dbReference type="ARBA" id="ARBA00010670"/>
    </source>
</evidence>
<evidence type="ECO:0000256" key="3">
    <source>
        <dbReference type="ARBA" id="ARBA00022490"/>
    </source>
</evidence>
<comment type="caution">
    <text evidence="4">The sequence shown here is derived from an EMBL/GenBank/DDBJ whole genome shotgun (WGS) entry which is preliminary data.</text>
</comment>
<accession>A0A556VA99</accession>
<keyword evidence="5" id="KW-1185">Reference proteome</keyword>
<evidence type="ECO:0000313" key="5">
    <source>
        <dbReference type="Proteomes" id="UP000319801"/>
    </source>
</evidence>
<dbReference type="Gene3D" id="3.90.470.40">
    <property type="entry name" value="RTP801-like"/>
    <property type="match status" value="1"/>
</dbReference>
<proteinExistence type="inferred from homology"/>
<dbReference type="Pfam" id="PF07809">
    <property type="entry name" value="RTP801_C"/>
    <property type="match status" value="1"/>
</dbReference>
<comment type="similarity">
    <text evidence="2">Belongs to the DDIT4 family.</text>
</comment>
<dbReference type="AlphaFoldDB" id="A0A556VA99"/>
<evidence type="ECO:0000313" key="4">
    <source>
        <dbReference type="EMBL" id="TTE22041.1"/>
    </source>
</evidence>
<sequence>MVYSQALVFGYGLSAGSEEDNLTEMWRKVLQHFRAGKEPAGRIKKATSFSSLESECSLENDDLEASFQLQQQDLAAKIEKCLVKAKASSLHCSELLVPSHMSTRVAGDVLRASEHEPCGLKGALIHLFTETEAGLQNVGTMTPEHGLTPTFELSVVLRVDPQRWPPLKHLLGSKKVLRLRPEYHLVKRKLYSSASPTVIEF</sequence>
<keyword evidence="3" id="KW-0963">Cytoplasm</keyword>
<name>A0A556VA99_BAGYA</name>
<evidence type="ECO:0000256" key="1">
    <source>
        <dbReference type="ARBA" id="ARBA00004496"/>
    </source>
</evidence>
<dbReference type="EMBL" id="VCAZ01000187">
    <property type="protein sequence ID" value="TTE22041.1"/>
    <property type="molecule type" value="Genomic_DNA"/>
</dbReference>
<protein>
    <submittedName>
        <fullName evidence="4">DNA damage-inducible transcript 4-like protein</fullName>
    </submittedName>
</protein>
<dbReference type="OrthoDB" id="10018535at2759"/>
<gene>
    <name evidence="4" type="ORF">Baya_14931</name>
</gene>
<dbReference type="PANTHER" id="PTHR12478">
    <property type="entry name" value="DNA-DAMAGE-INDUCIBLE TRANSCRIPT 4 PROTEIN DDIT4"/>
    <property type="match status" value="1"/>
</dbReference>